<dbReference type="Proteomes" id="UP000199673">
    <property type="component" value="Unassembled WGS sequence"/>
</dbReference>
<proteinExistence type="predicted"/>
<dbReference type="RefSeq" id="WP_425285323.1">
    <property type="nucleotide sequence ID" value="NZ_FPBF01000010.1"/>
</dbReference>
<accession>A0A1I7E592</accession>
<feature type="transmembrane region" description="Helical" evidence="1">
    <location>
        <begin position="31"/>
        <end position="50"/>
    </location>
</feature>
<name>A0A1I7E592_9BACT</name>
<evidence type="ECO:0000256" key="1">
    <source>
        <dbReference type="SAM" id="Phobius"/>
    </source>
</evidence>
<feature type="transmembrane region" description="Helical" evidence="1">
    <location>
        <begin position="65"/>
        <end position="84"/>
    </location>
</feature>
<keyword evidence="3" id="KW-1185">Reference proteome</keyword>
<protein>
    <submittedName>
        <fullName evidence="2">Uncharacterized protein</fullName>
    </submittedName>
</protein>
<dbReference type="AlphaFoldDB" id="A0A1I7E592"/>
<dbReference type="InterPro" id="IPR048136">
    <property type="entry name" value="STM3941-like"/>
</dbReference>
<evidence type="ECO:0000313" key="2">
    <source>
        <dbReference type="EMBL" id="SFU19082.1"/>
    </source>
</evidence>
<keyword evidence="1" id="KW-0812">Transmembrane</keyword>
<keyword evidence="1" id="KW-1133">Transmembrane helix</keyword>
<dbReference type="NCBIfam" id="NF041635">
    <property type="entry name" value="STM3941_fam"/>
    <property type="match status" value="1"/>
</dbReference>
<sequence>MTACNIVSAGYASYTKCMNGVIEIPLSKTKITLYFIGALMFVLLGIVFSYEPSTFISFRYPSPTLIRLAGIASLMFFGVCLLFITRKLVDSKIGLRISDAGIWVNSNNFEIGLIEWDDITGFRTVKISYTKLIIVKTRKPAKYIDRTTNVLAKRTMRSNHRTLGSPLTIMARSLSIDSDELEQLLLQQLEKRRATTGGKNP</sequence>
<evidence type="ECO:0000313" key="3">
    <source>
        <dbReference type="Proteomes" id="UP000199673"/>
    </source>
</evidence>
<dbReference type="EMBL" id="FPBF01000010">
    <property type="protein sequence ID" value="SFU19082.1"/>
    <property type="molecule type" value="Genomic_DNA"/>
</dbReference>
<organism evidence="2 3">
    <name type="scientific">Algoriphagus locisalis</name>
    <dbReference type="NCBI Taxonomy" id="305507"/>
    <lineage>
        <taxon>Bacteria</taxon>
        <taxon>Pseudomonadati</taxon>
        <taxon>Bacteroidota</taxon>
        <taxon>Cytophagia</taxon>
        <taxon>Cytophagales</taxon>
        <taxon>Cyclobacteriaceae</taxon>
        <taxon>Algoriphagus</taxon>
    </lineage>
</organism>
<gene>
    <name evidence="2" type="ORF">SAMN04489724_0095</name>
</gene>
<keyword evidence="1" id="KW-0472">Membrane</keyword>
<reference evidence="3" key="1">
    <citation type="submission" date="2016-10" db="EMBL/GenBank/DDBJ databases">
        <authorList>
            <person name="Varghese N."/>
            <person name="Submissions S."/>
        </authorList>
    </citation>
    <scope>NUCLEOTIDE SEQUENCE [LARGE SCALE GENOMIC DNA]</scope>
    <source>
        <strain evidence="3">DSM 23445</strain>
    </source>
</reference>
<dbReference type="STRING" id="305507.SAMN04489724_0095"/>